<dbReference type="SUPFAM" id="SSF144232">
    <property type="entry name" value="HIT/MYND zinc finger-like"/>
    <property type="match status" value="1"/>
</dbReference>
<accession>A0A1E4T885</accession>
<keyword evidence="2 4" id="KW-0863">Zinc-finger</keyword>
<proteinExistence type="predicted"/>
<dbReference type="AlphaFoldDB" id="A0A1E4T885"/>
<dbReference type="OrthoDB" id="18412at2759"/>
<gene>
    <name evidence="6" type="ORF">CANARDRAFT_193759</name>
</gene>
<dbReference type="PANTHER" id="PTHR13483:SF11">
    <property type="entry name" value="ZINC FINGER HIT DOMAIN-CONTAINING PROTEIN 3"/>
    <property type="match status" value="1"/>
</dbReference>
<dbReference type="Gene3D" id="3.30.60.190">
    <property type="match status" value="1"/>
</dbReference>
<dbReference type="EMBL" id="KV453847">
    <property type="protein sequence ID" value="ODV87953.1"/>
    <property type="molecule type" value="Genomic_DNA"/>
</dbReference>
<keyword evidence="7" id="KW-1185">Reference proteome</keyword>
<evidence type="ECO:0000256" key="4">
    <source>
        <dbReference type="PROSITE-ProRule" id="PRU00453"/>
    </source>
</evidence>
<evidence type="ECO:0000256" key="1">
    <source>
        <dbReference type="ARBA" id="ARBA00022723"/>
    </source>
</evidence>
<evidence type="ECO:0000256" key="2">
    <source>
        <dbReference type="ARBA" id="ARBA00022771"/>
    </source>
</evidence>
<evidence type="ECO:0000259" key="5">
    <source>
        <dbReference type="PROSITE" id="PS51083"/>
    </source>
</evidence>
<dbReference type="Gene3D" id="1.20.1440.260">
    <property type="match status" value="1"/>
</dbReference>
<protein>
    <recommendedName>
        <fullName evidence="5">HIT-type domain-containing protein</fullName>
    </recommendedName>
</protein>
<dbReference type="GO" id="GO:0000463">
    <property type="term" value="P:maturation of LSU-rRNA from tricistronic rRNA transcript (SSU-rRNA, 5.8S rRNA, LSU-rRNA)"/>
    <property type="evidence" value="ECO:0007669"/>
    <property type="project" value="TreeGrafter"/>
</dbReference>
<dbReference type="GO" id="GO:0008270">
    <property type="term" value="F:zinc ion binding"/>
    <property type="evidence" value="ECO:0007669"/>
    <property type="project" value="UniProtKB-UniRule"/>
</dbReference>
<dbReference type="GO" id="GO:0048254">
    <property type="term" value="P:snoRNA localization"/>
    <property type="evidence" value="ECO:0007669"/>
    <property type="project" value="TreeGrafter"/>
</dbReference>
<dbReference type="PANTHER" id="PTHR13483">
    <property type="entry name" value="BOX C_D SNORNA PROTEIN 1-RELATED"/>
    <property type="match status" value="1"/>
</dbReference>
<organism evidence="6 7">
    <name type="scientific">[Candida] arabinofermentans NRRL YB-2248</name>
    <dbReference type="NCBI Taxonomy" id="983967"/>
    <lineage>
        <taxon>Eukaryota</taxon>
        <taxon>Fungi</taxon>
        <taxon>Dikarya</taxon>
        <taxon>Ascomycota</taxon>
        <taxon>Saccharomycotina</taxon>
        <taxon>Pichiomycetes</taxon>
        <taxon>Pichiales</taxon>
        <taxon>Pichiaceae</taxon>
        <taxon>Ogataea</taxon>
        <taxon>Ogataea/Candida clade</taxon>
    </lineage>
</organism>
<name>A0A1E4T885_9ASCO</name>
<dbReference type="GO" id="GO:0070761">
    <property type="term" value="C:pre-snoRNP complex"/>
    <property type="evidence" value="ECO:0007669"/>
    <property type="project" value="TreeGrafter"/>
</dbReference>
<dbReference type="InterPro" id="IPR007529">
    <property type="entry name" value="Znf_HIT"/>
</dbReference>
<dbReference type="GO" id="GO:0005634">
    <property type="term" value="C:nucleus"/>
    <property type="evidence" value="ECO:0007669"/>
    <property type="project" value="TreeGrafter"/>
</dbReference>
<dbReference type="PROSITE" id="PS51083">
    <property type="entry name" value="ZF_HIT"/>
    <property type="match status" value="1"/>
</dbReference>
<dbReference type="Proteomes" id="UP000094801">
    <property type="component" value="Unassembled WGS sequence"/>
</dbReference>
<evidence type="ECO:0000313" key="7">
    <source>
        <dbReference type="Proteomes" id="UP000094801"/>
    </source>
</evidence>
<dbReference type="GO" id="GO:0000492">
    <property type="term" value="P:box C/D snoRNP assembly"/>
    <property type="evidence" value="ECO:0007669"/>
    <property type="project" value="TreeGrafter"/>
</dbReference>
<dbReference type="Pfam" id="PF04438">
    <property type="entry name" value="zf-HIT"/>
    <property type="match status" value="1"/>
</dbReference>
<dbReference type="CDD" id="cd23024">
    <property type="entry name" value="zf-HIT_ZNHIT2-3"/>
    <property type="match status" value="1"/>
</dbReference>
<dbReference type="STRING" id="983967.A0A1E4T885"/>
<keyword evidence="3" id="KW-0862">Zinc</keyword>
<keyword evidence="1" id="KW-0479">Metal-binding</keyword>
<evidence type="ECO:0000256" key="3">
    <source>
        <dbReference type="ARBA" id="ARBA00022833"/>
    </source>
</evidence>
<reference evidence="7" key="1">
    <citation type="submission" date="2016-04" db="EMBL/GenBank/DDBJ databases">
        <title>Comparative genomics of biotechnologically important yeasts.</title>
        <authorList>
            <consortium name="DOE Joint Genome Institute"/>
            <person name="Riley R."/>
            <person name="Haridas S."/>
            <person name="Wolfe K.H."/>
            <person name="Lopes M.R."/>
            <person name="Hittinger C.T."/>
            <person name="Goker M."/>
            <person name="Salamov A."/>
            <person name="Wisecaver J."/>
            <person name="Long T.M."/>
            <person name="Aerts A.L."/>
            <person name="Barry K."/>
            <person name="Choi C."/>
            <person name="Clum A."/>
            <person name="Coughlan A.Y."/>
            <person name="Deshpande S."/>
            <person name="Douglass A.P."/>
            <person name="Hanson S.J."/>
            <person name="Klenk H.-P."/>
            <person name="Labutti K."/>
            <person name="Lapidus A."/>
            <person name="Lindquist E."/>
            <person name="Lipzen A."/>
            <person name="Meier-Kolthoff J.P."/>
            <person name="Ohm R.A."/>
            <person name="Otillar R.P."/>
            <person name="Pangilinan J."/>
            <person name="Peng Y."/>
            <person name="Rokas A."/>
            <person name="Rosa C.A."/>
            <person name="Scheuner C."/>
            <person name="Sibirny A.A."/>
            <person name="Slot J.C."/>
            <person name="Stielow J.B."/>
            <person name="Sun H."/>
            <person name="Kurtzman C.P."/>
            <person name="Blackwell M."/>
            <person name="Grigoriev I.V."/>
            <person name="Jeffries T.W."/>
        </authorList>
    </citation>
    <scope>NUCLEOTIDE SEQUENCE [LARGE SCALE GENOMIC DNA]</scope>
    <source>
        <strain evidence="7">NRRL YB-2248</strain>
    </source>
</reference>
<sequence length="145" mass="16472">MSTNCEVCLENKSKYKCPKCGIRYCSLICFKSEKHVHEIVSNQLDTEATIPAPTTESKQETQPEDPVITKLLQSDKFRELLKEPSIQLNLGILQELLNNVSITNEYNTEGRVEIVSKKLANYRSGGLEENALFEEFCQLILDNSE</sequence>
<feature type="domain" description="HIT-type" evidence="5">
    <location>
        <begin position="5"/>
        <end position="40"/>
    </location>
</feature>
<evidence type="ECO:0000313" key="6">
    <source>
        <dbReference type="EMBL" id="ODV87953.1"/>
    </source>
</evidence>
<dbReference type="InterPro" id="IPR051639">
    <property type="entry name" value="BCD1"/>
</dbReference>